<feature type="signal peptide" evidence="1">
    <location>
        <begin position="1"/>
        <end position="20"/>
    </location>
</feature>
<keyword evidence="1" id="KW-0732">Signal</keyword>
<evidence type="ECO:0008006" key="5">
    <source>
        <dbReference type="Google" id="ProtNLM"/>
    </source>
</evidence>
<name>A0AAE0C7N9_9CHLO</name>
<dbReference type="EMBL" id="LGRX02027528">
    <property type="protein sequence ID" value="KAK3249213.1"/>
    <property type="molecule type" value="Genomic_DNA"/>
</dbReference>
<evidence type="ECO:0000313" key="2">
    <source>
        <dbReference type="EMBL" id="KAK3249213.1"/>
    </source>
</evidence>
<proteinExistence type="predicted"/>
<dbReference type="EMBL" id="LGRX02006681">
    <property type="protein sequence ID" value="KAK3276237.1"/>
    <property type="molecule type" value="Genomic_DNA"/>
</dbReference>
<dbReference type="PANTHER" id="PTHR37437:SF1">
    <property type="entry name" value="LIPOCALIN-RELATED PROTEIN"/>
    <property type="match status" value="1"/>
</dbReference>
<keyword evidence="4" id="KW-1185">Reference proteome</keyword>
<sequence>MVRVSHILVVSCALFAAVHARPLGAIPQPNIKELRTEQYLGRWYNLYANSVEDRIFDGVTCIIADYGVVPGRSDAISLINSSQNKTTFLPYSTRGFATQSPNASEPGDFVVAQSVPGYRPAPKEPPVYVKANYVIMELGPVVDGAYDYSLISDGGNSKGLFVLARDKNRFVEKYQQEVLKKLATWGFTGALAPYVTAQNNCTYPPPPPAYA</sequence>
<reference evidence="2 4" key="1">
    <citation type="journal article" date="2015" name="Genome Biol. Evol.">
        <title>Comparative Genomics of a Bacterivorous Green Alga Reveals Evolutionary Causalities and Consequences of Phago-Mixotrophic Mode of Nutrition.</title>
        <authorList>
            <person name="Burns J.A."/>
            <person name="Paasch A."/>
            <person name="Narechania A."/>
            <person name="Kim E."/>
        </authorList>
    </citation>
    <scope>NUCLEOTIDE SEQUENCE [LARGE SCALE GENOMIC DNA]</scope>
    <source>
        <strain evidence="2">PLY_AMNH</strain>
    </source>
</reference>
<feature type="chain" id="PRO_5042442662" description="Lipocalin/cytosolic fatty-acid binding domain-containing protein" evidence="1">
    <location>
        <begin position="21"/>
        <end position="211"/>
    </location>
</feature>
<accession>A0AAE0C7N9</accession>
<dbReference type="AlphaFoldDB" id="A0AAE0C7N9"/>
<protein>
    <recommendedName>
        <fullName evidence="5">Lipocalin/cytosolic fatty-acid binding domain-containing protein</fullName>
    </recommendedName>
</protein>
<gene>
    <name evidence="3" type="ORF">CYMTET_15676</name>
    <name evidence="2" type="ORF">CYMTET_41352</name>
</gene>
<organism evidence="2 4">
    <name type="scientific">Cymbomonas tetramitiformis</name>
    <dbReference type="NCBI Taxonomy" id="36881"/>
    <lineage>
        <taxon>Eukaryota</taxon>
        <taxon>Viridiplantae</taxon>
        <taxon>Chlorophyta</taxon>
        <taxon>Pyramimonadophyceae</taxon>
        <taxon>Pyramimonadales</taxon>
        <taxon>Pyramimonadaceae</taxon>
        <taxon>Cymbomonas</taxon>
    </lineage>
</organism>
<evidence type="ECO:0000313" key="4">
    <source>
        <dbReference type="Proteomes" id="UP001190700"/>
    </source>
</evidence>
<dbReference type="Gene3D" id="2.40.128.20">
    <property type="match status" value="1"/>
</dbReference>
<reference evidence="2" key="2">
    <citation type="submission" date="2023-06" db="EMBL/GenBank/DDBJ databases">
        <title>Long-read-based genome assembly of the green algal bacterivore Cymbomonas tetramitiformis.</title>
        <authorList>
            <person name="Gyaltshen Y."/>
            <person name="Rozenberg A."/>
            <person name="Paasch A."/>
            <person name="Burns J.A."/>
            <person name="Warring S."/>
            <person name="Larson R."/>
            <person name="Maurer-Alcala X."/>
            <person name="Dacks J."/>
            <person name="Kim E."/>
        </authorList>
    </citation>
    <scope>NUCLEOTIDE SEQUENCE</scope>
    <source>
        <strain evidence="2">PLY_AMNH</strain>
    </source>
</reference>
<dbReference type="SUPFAM" id="SSF50814">
    <property type="entry name" value="Lipocalins"/>
    <property type="match status" value="1"/>
</dbReference>
<dbReference type="InterPro" id="IPR012674">
    <property type="entry name" value="Calycin"/>
</dbReference>
<evidence type="ECO:0000256" key="1">
    <source>
        <dbReference type="SAM" id="SignalP"/>
    </source>
</evidence>
<dbReference type="Proteomes" id="UP001190700">
    <property type="component" value="Unassembled WGS sequence"/>
</dbReference>
<dbReference type="PANTHER" id="PTHR37437">
    <property type="entry name" value="LIPOCALIN-RELATED PROTEIN-RELATED"/>
    <property type="match status" value="1"/>
</dbReference>
<evidence type="ECO:0000313" key="3">
    <source>
        <dbReference type="EMBL" id="KAK3276237.1"/>
    </source>
</evidence>
<comment type="caution">
    <text evidence="2">The sequence shown here is derived from an EMBL/GenBank/DDBJ whole genome shotgun (WGS) entry which is preliminary data.</text>
</comment>